<feature type="domain" description="DEAD-box helicase OB fold" evidence="1">
    <location>
        <begin position="31"/>
        <end position="108"/>
    </location>
</feature>
<dbReference type="InterPro" id="IPR011709">
    <property type="entry name" value="DEAD-box_helicase_OB_fold"/>
</dbReference>
<organism evidence="2 3">
    <name type="scientific">Polyodon spathula</name>
    <name type="common">North American paddlefish</name>
    <name type="synonym">Squalus spathula</name>
    <dbReference type="NCBI Taxonomy" id="7913"/>
    <lineage>
        <taxon>Eukaryota</taxon>
        <taxon>Metazoa</taxon>
        <taxon>Chordata</taxon>
        <taxon>Craniata</taxon>
        <taxon>Vertebrata</taxon>
        <taxon>Euteleostomi</taxon>
        <taxon>Actinopterygii</taxon>
        <taxon>Chondrostei</taxon>
        <taxon>Acipenseriformes</taxon>
        <taxon>Polyodontidae</taxon>
        <taxon>Polyodon</taxon>
    </lineage>
</organism>
<accession>A0ABS2XXZ4</accession>
<keyword evidence="2" id="KW-0547">Nucleotide-binding</keyword>
<dbReference type="GO" id="GO:0004386">
    <property type="term" value="F:helicase activity"/>
    <property type="evidence" value="ECO:0007669"/>
    <property type="project" value="UniProtKB-KW"/>
</dbReference>
<reference evidence="2" key="1">
    <citation type="journal article" date="2021" name="Cell">
        <title>Tracing the genetic footprints of vertebrate landing in non-teleost ray-finned fishes.</title>
        <authorList>
            <person name="Bi X."/>
            <person name="Wang K."/>
            <person name="Yang L."/>
            <person name="Pan H."/>
            <person name="Jiang H."/>
            <person name="Wei Q."/>
            <person name="Fang M."/>
            <person name="Yu H."/>
            <person name="Zhu C."/>
            <person name="Cai Y."/>
            <person name="He Y."/>
            <person name="Gan X."/>
            <person name="Zeng H."/>
            <person name="Yu D."/>
            <person name="Zhu Y."/>
            <person name="Jiang H."/>
            <person name="Qiu Q."/>
            <person name="Yang H."/>
            <person name="Zhang Y.E."/>
            <person name="Wang W."/>
            <person name="Zhu M."/>
            <person name="He S."/>
            <person name="Zhang G."/>
        </authorList>
    </citation>
    <scope>NUCLEOTIDE SEQUENCE</scope>
    <source>
        <strain evidence="2">Pddl_001</strain>
    </source>
</reference>
<comment type="caution">
    <text evidence="2">The sequence shown here is derived from an EMBL/GenBank/DDBJ whole genome shotgun (WGS) entry which is preliminary data.</text>
</comment>
<dbReference type="Pfam" id="PF07717">
    <property type="entry name" value="OB_NTP_bind"/>
    <property type="match status" value="1"/>
</dbReference>
<evidence type="ECO:0000313" key="3">
    <source>
        <dbReference type="Proteomes" id="UP001166093"/>
    </source>
</evidence>
<keyword evidence="2" id="KW-0067">ATP-binding</keyword>
<proteinExistence type="predicted"/>
<name>A0ABS2XXZ4_POLSP</name>
<keyword evidence="3" id="KW-1185">Reference proteome</keyword>
<sequence>MAQTAMQQESEFHPWGISLDNNQALGDPEVILRCIVSGFFANAARLHHSGAYRTLRDDHELHIHPTSVLYAEKPPKWVVYNEVMQTSRHFLRDVSAIESSWLVELAPHFYRRGTVRTATLLLFFIFL</sequence>
<gene>
    <name evidence="2" type="primary">Dhx35</name>
    <name evidence="2" type="ORF">GTO93_0018897</name>
</gene>
<dbReference type="EMBL" id="JAAWVQ010085860">
    <property type="protein sequence ID" value="MBN3279122.1"/>
    <property type="molecule type" value="Genomic_DNA"/>
</dbReference>
<feature type="non-terminal residue" evidence="2">
    <location>
        <position position="1"/>
    </location>
</feature>
<evidence type="ECO:0000259" key="1">
    <source>
        <dbReference type="Pfam" id="PF07717"/>
    </source>
</evidence>
<dbReference type="Proteomes" id="UP001166093">
    <property type="component" value="Unassembled WGS sequence"/>
</dbReference>
<keyword evidence="2" id="KW-0378">Hydrolase</keyword>
<feature type="non-terminal residue" evidence="2">
    <location>
        <position position="127"/>
    </location>
</feature>
<protein>
    <submittedName>
        <fullName evidence="2">DHX35 helicase</fullName>
    </submittedName>
</protein>
<evidence type="ECO:0000313" key="2">
    <source>
        <dbReference type="EMBL" id="MBN3279122.1"/>
    </source>
</evidence>
<keyword evidence="2" id="KW-0347">Helicase</keyword>